<keyword evidence="1" id="KW-0238">DNA-binding</keyword>
<name>A0A8J2L288_9HEXA</name>
<evidence type="ECO:0000256" key="2">
    <source>
        <dbReference type="SAM" id="MobiDB-lite"/>
    </source>
</evidence>
<dbReference type="InterPro" id="IPR006600">
    <property type="entry name" value="HTH_CenpB_DNA-bd_dom"/>
</dbReference>
<gene>
    <name evidence="4" type="ORF">AFUS01_LOCUS34382</name>
</gene>
<dbReference type="GO" id="GO:0003677">
    <property type="term" value="F:DNA binding"/>
    <property type="evidence" value="ECO:0007669"/>
    <property type="project" value="UniProtKB-KW"/>
</dbReference>
<sequence>MEAQVNPHNVSKEFDRLVNENLDFDKDESLKPADTIVAQFLFDKFAKITCKYDVKKAIENFSGSDERLQRYLGREAGKDEKDWEEKSESVDPAWKDVDGTEIIEEKFCANEGKNWKFDALRRRFPDLKDRSCITRWKQQVVQGGTKYEKYEEIDEFVWSIFQNTRANYRAVRDIDLRVWALEKSGQFQEFSFKASQSWAENFKRKHKISSRKIQKKTKCDHCDRKPFICCSWCDNTICFEECFHDYHVMVCSKSPFLQADTYTKPTSAVTSNSEKESENVVSPDVQNQVEVPQVTPKASGRKPSRGRALQRANKSRPIPKEQNLPEGYLQVEESPAVEARPEPGLPCIGGAQKRGRGRPRGSRKNE</sequence>
<protein>
    <recommendedName>
        <fullName evidence="3">HTH CENPB-type domain-containing protein</fullName>
    </recommendedName>
</protein>
<dbReference type="EMBL" id="CAJVCH010532024">
    <property type="protein sequence ID" value="CAG7824212.1"/>
    <property type="molecule type" value="Genomic_DNA"/>
</dbReference>
<dbReference type="Pfam" id="PF03221">
    <property type="entry name" value="HTH_Tnp_Tc5"/>
    <property type="match status" value="1"/>
</dbReference>
<evidence type="ECO:0000259" key="3">
    <source>
        <dbReference type="PROSITE" id="PS51253"/>
    </source>
</evidence>
<dbReference type="PROSITE" id="PS51253">
    <property type="entry name" value="HTH_CENPB"/>
    <property type="match status" value="1"/>
</dbReference>
<comment type="caution">
    <text evidence="4">The sequence shown here is derived from an EMBL/GenBank/DDBJ whole genome shotgun (WGS) entry which is preliminary data.</text>
</comment>
<dbReference type="AlphaFoldDB" id="A0A8J2L288"/>
<evidence type="ECO:0000313" key="4">
    <source>
        <dbReference type="EMBL" id="CAG7824212.1"/>
    </source>
</evidence>
<dbReference type="OrthoDB" id="7691932at2759"/>
<organism evidence="4 5">
    <name type="scientific">Allacma fusca</name>
    <dbReference type="NCBI Taxonomy" id="39272"/>
    <lineage>
        <taxon>Eukaryota</taxon>
        <taxon>Metazoa</taxon>
        <taxon>Ecdysozoa</taxon>
        <taxon>Arthropoda</taxon>
        <taxon>Hexapoda</taxon>
        <taxon>Collembola</taxon>
        <taxon>Symphypleona</taxon>
        <taxon>Sminthuridae</taxon>
        <taxon>Allacma</taxon>
    </lineage>
</organism>
<feature type="region of interest" description="Disordered" evidence="2">
    <location>
        <begin position="264"/>
        <end position="366"/>
    </location>
</feature>
<evidence type="ECO:0000313" key="5">
    <source>
        <dbReference type="Proteomes" id="UP000708208"/>
    </source>
</evidence>
<accession>A0A8J2L288</accession>
<evidence type="ECO:0000256" key="1">
    <source>
        <dbReference type="ARBA" id="ARBA00023125"/>
    </source>
</evidence>
<reference evidence="4" key="1">
    <citation type="submission" date="2021-06" db="EMBL/GenBank/DDBJ databases">
        <authorList>
            <person name="Hodson N. C."/>
            <person name="Mongue J. A."/>
            <person name="Jaron S. K."/>
        </authorList>
    </citation>
    <scope>NUCLEOTIDE SEQUENCE</scope>
</reference>
<keyword evidence="5" id="KW-1185">Reference proteome</keyword>
<proteinExistence type="predicted"/>
<feature type="domain" description="HTH CENPB-type" evidence="3">
    <location>
        <begin position="141"/>
        <end position="212"/>
    </location>
</feature>
<feature type="compositionally biased region" description="Basic residues" evidence="2">
    <location>
        <begin position="353"/>
        <end position="366"/>
    </location>
</feature>
<dbReference type="Proteomes" id="UP000708208">
    <property type="component" value="Unassembled WGS sequence"/>
</dbReference>